<comment type="caution">
    <text evidence="3">The sequence shown here is derived from an EMBL/GenBank/DDBJ whole genome shotgun (WGS) entry which is preliminary data.</text>
</comment>
<gene>
    <name evidence="3" type="ORF">RYS15_03530</name>
</gene>
<keyword evidence="4" id="KW-1185">Reference proteome</keyword>
<dbReference type="InterPro" id="IPR029057">
    <property type="entry name" value="PRTase-like"/>
</dbReference>
<dbReference type="CDD" id="cd06223">
    <property type="entry name" value="PRTases_typeI"/>
    <property type="match status" value="1"/>
</dbReference>
<dbReference type="Pfam" id="PF18912">
    <property type="entry name" value="DZR_2"/>
    <property type="match status" value="1"/>
</dbReference>
<sequence length="245" mass="26737">MIKGLRALSTHFPPLVNRVVDAGNLCVACLDPAPTGLCQACFNALPVNRKPCRRCALPLPASAPEAALCGDCQARPPHFRHTIAPWLYAFPVDQMISGYKYRRQPSLGHPLVLAWLAQCGTALAPSGDLPQLLIPTPMRPWRQRRRGFNQAEDIAEQLGRQLDLPWSASTVRRVGPQQPQAGLQRRQRLRNLGTAFQVHGPVPDRVAIVDDVMTTGATARAMARALSRAGASDIQVWALARTPLG</sequence>
<name>A0ABU3VTZ3_9GAMM</name>
<proteinExistence type="inferred from homology"/>
<comment type="similarity">
    <text evidence="1">Belongs to the ComF/GntX family.</text>
</comment>
<dbReference type="PANTHER" id="PTHR47505:SF1">
    <property type="entry name" value="DNA UTILIZATION PROTEIN YHGH"/>
    <property type="match status" value="1"/>
</dbReference>
<dbReference type="RefSeq" id="WP_316972619.1">
    <property type="nucleotide sequence ID" value="NZ_JAWIIJ010000002.1"/>
</dbReference>
<reference evidence="3 4" key="1">
    <citation type="submission" date="2023-10" db="EMBL/GenBank/DDBJ databases">
        <title>Characteristics and mechanism of a salt-tolerant marine origin heterotrophic nitrifying- aerobic denitrifying bacteria Marinobacter xestospongiae HN1.</title>
        <authorList>
            <person name="Qi R."/>
        </authorList>
    </citation>
    <scope>NUCLEOTIDE SEQUENCE [LARGE SCALE GENOMIC DNA]</scope>
    <source>
        <strain evidence="3 4">HN1</strain>
    </source>
</reference>
<feature type="domain" description="Double zinc ribbon" evidence="2">
    <location>
        <begin position="26"/>
        <end position="73"/>
    </location>
</feature>
<protein>
    <submittedName>
        <fullName evidence="3">ComF family protein</fullName>
    </submittedName>
</protein>
<accession>A0ABU3VTZ3</accession>
<dbReference type="InterPro" id="IPR044005">
    <property type="entry name" value="DZR_2"/>
</dbReference>
<organism evidence="3 4">
    <name type="scientific">Marinobacter xestospongiae</name>
    <dbReference type="NCBI Taxonomy" id="994319"/>
    <lineage>
        <taxon>Bacteria</taxon>
        <taxon>Pseudomonadati</taxon>
        <taxon>Pseudomonadota</taxon>
        <taxon>Gammaproteobacteria</taxon>
        <taxon>Pseudomonadales</taxon>
        <taxon>Marinobacteraceae</taxon>
        <taxon>Marinobacter</taxon>
    </lineage>
</organism>
<dbReference type="PANTHER" id="PTHR47505">
    <property type="entry name" value="DNA UTILIZATION PROTEIN YHGH"/>
    <property type="match status" value="1"/>
</dbReference>
<dbReference type="SUPFAM" id="SSF53271">
    <property type="entry name" value="PRTase-like"/>
    <property type="match status" value="1"/>
</dbReference>
<dbReference type="InterPro" id="IPR000836">
    <property type="entry name" value="PRTase_dom"/>
</dbReference>
<dbReference type="Proteomes" id="UP001269819">
    <property type="component" value="Unassembled WGS sequence"/>
</dbReference>
<dbReference type="Gene3D" id="3.40.50.2020">
    <property type="match status" value="1"/>
</dbReference>
<dbReference type="EMBL" id="JAWIIJ010000002">
    <property type="protein sequence ID" value="MDV2077733.1"/>
    <property type="molecule type" value="Genomic_DNA"/>
</dbReference>
<dbReference type="InterPro" id="IPR051910">
    <property type="entry name" value="ComF/GntX_DNA_util-trans"/>
</dbReference>
<evidence type="ECO:0000256" key="1">
    <source>
        <dbReference type="ARBA" id="ARBA00008007"/>
    </source>
</evidence>
<evidence type="ECO:0000259" key="2">
    <source>
        <dbReference type="Pfam" id="PF18912"/>
    </source>
</evidence>
<evidence type="ECO:0000313" key="4">
    <source>
        <dbReference type="Proteomes" id="UP001269819"/>
    </source>
</evidence>
<evidence type="ECO:0000313" key="3">
    <source>
        <dbReference type="EMBL" id="MDV2077733.1"/>
    </source>
</evidence>